<dbReference type="InterPro" id="IPR013657">
    <property type="entry name" value="SCL35B1-4/HUT1"/>
</dbReference>
<keyword evidence="7 8" id="KW-0472">Membrane</keyword>
<feature type="transmembrane region" description="Helical" evidence="8">
    <location>
        <begin position="120"/>
        <end position="138"/>
    </location>
</feature>
<feature type="transmembrane region" description="Helical" evidence="8">
    <location>
        <begin position="199"/>
        <end position="219"/>
    </location>
</feature>
<evidence type="ECO:0000256" key="2">
    <source>
        <dbReference type="ARBA" id="ARBA00010694"/>
    </source>
</evidence>
<dbReference type="NCBIfam" id="TIGR00803">
    <property type="entry name" value="nst"/>
    <property type="match status" value="1"/>
</dbReference>
<keyword evidence="9" id="KW-1185">Reference proteome</keyword>
<protein>
    <submittedName>
        <fullName evidence="10">UDP-xylose and UDP-N-acetylglucosamine transporter (inferred by orthology to a human protein)</fullName>
    </submittedName>
</protein>
<feature type="transmembrane region" description="Helical" evidence="8">
    <location>
        <begin position="32"/>
        <end position="51"/>
    </location>
</feature>
<evidence type="ECO:0000256" key="1">
    <source>
        <dbReference type="ARBA" id="ARBA00004127"/>
    </source>
</evidence>
<feature type="transmembrane region" description="Helical" evidence="8">
    <location>
        <begin position="158"/>
        <end position="178"/>
    </location>
</feature>
<dbReference type="GO" id="GO:0005462">
    <property type="term" value="F:UDP-N-acetylglucosamine transmembrane transporter activity"/>
    <property type="evidence" value="ECO:0007669"/>
    <property type="project" value="TreeGrafter"/>
</dbReference>
<evidence type="ECO:0000256" key="7">
    <source>
        <dbReference type="ARBA" id="ARBA00023136"/>
    </source>
</evidence>
<dbReference type="GO" id="GO:0000139">
    <property type="term" value="C:Golgi membrane"/>
    <property type="evidence" value="ECO:0007669"/>
    <property type="project" value="TreeGrafter"/>
</dbReference>
<evidence type="ECO:0000256" key="6">
    <source>
        <dbReference type="ARBA" id="ARBA00022989"/>
    </source>
</evidence>
<feature type="transmembrane region" description="Helical" evidence="8">
    <location>
        <begin position="259"/>
        <end position="280"/>
    </location>
</feature>
<evidence type="ECO:0000256" key="3">
    <source>
        <dbReference type="ARBA" id="ARBA00022448"/>
    </source>
</evidence>
<dbReference type="Proteomes" id="UP000035680">
    <property type="component" value="Unassembled WGS sequence"/>
</dbReference>
<keyword evidence="4" id="KW-0762">Sugar transport</keyword>
<evidence type="ECO:0000256" key="4">
    <source>
        <dbReference type="ARBA" id="ARBA00022597"/>
    </source>
</evidence>
<dbReference type="PANTHER" id="PTHR10778">
    <property type="entry name" value="SOLUTE CARRIER FAMILY 35 MEMBER B"/>
    <property type="match status" value="1"/>
</dbReference>
<evidence type="ECO:0000256" key="5">
    <source>
        <dbReference type="ARBA" id="ARBA00022692"/>
    </source>
</evidence>
<keyword evidence="5 8" id="KW-0812">Transmembrane</keyword>
<dbReference type="InterPro" id="IPR037185">
    <property type="entry name" value="EmrE-like"/>
</dbReference>
<reference evidence="9" key="1">
    <citation type="submission" date="2014-07" db="EMBL/GenBank/DDBJ databases">
        <authorList>
            <person name="Martin A.A"/>
            <person name="De Silva N."/>
        </authorList>
    </citation>
    <scope>NUCLEOTIDE SEQUENCE</scope>
</reference>
<comment type="similarity">
    <text evidence="2">Belongs to the nucleotide-sugar transporter family. SLC35B subfamily.</text>
</comment>
<dbReference type="PANTHER" id="PTHR10778:SF4">
    <property type="entry name" value="NUCLEOTIDE SUGAR TRANSPORTER SLC35B4"/>
    <property type="match status" value="1"/>
</dbReference>
<comment type="subcellular location">
    <subcellularLocation>
        <location evidence="1">Endomembrane system</location>
        <topology evidence="1">Multi-pass membrane protein</topology>
    </subcellularLocation>
</comment>
<dbReference type="GO" id="GO:0005789">
    <property type="term" value="C:endoplasmic reticulum membrane"/>
    <property type="evidence" value="ECO:0007669"/>
    <property type="project" value="TreeGrafter"/>
</dbReference>
<dbReference type="STRING" id="75913.A0A0K0F0L8"/>
<keyword evidence="3" id="KW-0813">Transport</keyword>
<proteinExistence type="inferred from homology"/>
<dbReference type="WBParaSite" id="SVE_0233200.1">
    <property type="protein sequence ID" value="SVE_0233200.1"/>
    <property type="gene ID" value="SVE_0233200"/>
</dbReference>
<dbReference type="Pfam" id="PF08449">
    <property type="entry name" value="UAA"/>
    <property type="match status" value="1"/>
</dbReference>
<accession>A0A0K0F0L8</accession>
<evidence type="ECO:0000313" key="9">
    <source>
        <dbReference type="Proteomes" id="UP000035680"/>
    </source>
</evidence>
<dbReference type="SUPFAM" id="SSF103481">
    <property type="entry name" value="Multidrug resistance efflux transporter EmrE"/>
    <property type="match status" value="1"/>
</dbReference>
<dbReference type="GO" id="GO:0005464">
    <property type="term" value="F:UDP-xylose transmembrane transporter activity"/>
    <property type="evidence" value="ECO:0007669"/>
    <property type="project" value="TreeGrafter"/>
</dbReference>
<sequence length="316" mass="35238">MSSLPIICGALGGCMGCMYFVESLAKEIPSSMNLYTFSSFLFVFLEGLIFTSKFFTVKNKIPLKGYIPVVSMFFFVNVINNQALNFHVPVPLHIIFRSGSLLSTLIMNRLLMGRQYTLKKYLSVLAITIGIIICTLATNASSSNDGKDEGGSQKQTELFIGIVMLTVALIASSLLAIFQEKLYKTYGKHPDEAKFVIHGLSLPIFLFMYNDITTNIQILSSTEPVFGIPKAWIDLLGACFLQYICITFVYKLNSVTDSLTVTLVVTLRKFLSLLVSIFLFKNPFTTTHWIGAFLVFSGTLVFSEVLSFKKSDKKKD</sequence>
<evidence type="ECO:0000313" key="10">
    <source>
        <dbReference type="WBParaSite" id="SVE_0233200.1"/>
    </source>
</evidence>
<feature type="transmembrane region" description="Helical" evidence="8">
    <location>
        <begin position="231"/>
        <end position="252"/>
    </location>
</feature>
<evidence type="ECO:0000256" key="8">
    <source>
        <dbReference type="SAM" id="Phobius"/>
    </source>
</evidence>
<reference evidence="10" key="2">
    <citation type="submission" date="2015-08" db="UniProtKB">
        <authorList>
            <consortium name="WormBaseParasite"/>
        </authorList>
    </citation>
    <scope>IDENTIFICATION</scope>
</reference>
<organism evidence="9 10">
    <name type="scientific">Strongyloides venezuelensis</name>
    <name type="common">Threadworm</name>
    <dbReference type="NCBI Taxonomy" id="75913"/>
    <lineage>
        <taxon>Eukaryota</taxon>
        <taxon>Metazoa</taxon>
        <taxon>Ecdysozoa</taxon>
        <taxon>Nematoda</taxon>
        <taxon>Chromadorea</taxon>
        <taxon>Rhabditida</taxon>
        <taxon>Tylenchina</taxon>
        <taxon>Panagrolaimomorpha</taxon>
        <taxon>Strongyloidoidea</taxon>
        <taxon>Strongyloididae</taxon>
        <taxon>Strongyloides</taxon>
    </lineage>
</organism>
<dbReference type="AlphaFoldDB" id="A0A0K0F0L8"/>
<feature type="transmembrane region" description="Helical" evidence="8">
    <location>
        <begin position="286"/>
        <end position="306"/>
    </location>
</feature>
<name>A0A0K0F0L8_STRVS</name>
<keyword evidence="6 8" id="KW-1133">Transmembrane helix</keyword>